<gene>
    <name evidence="1" type="ORF">OIDMADRAFT_17880</name>
</gene>
<keyword evidence="2" id="KW-1185">Reference proteome</keyword>
<evidence type="ECO:0000313" key="2">
    <source>
        <dbReference type="Proteomes" id="UP000054321"/>
    </source>
</evidence>
<reference evidence="2" key="2">
    <citation type="submission" date="2015-01" db="EMBL/GenBank/DDBJ databases">
        <title>Evolutionary Origins and Diversification of the Mycorrhizal Mutualists.</title>
        <authorList>
            <consortium name="DOE Joint Genome Institute"/>
            <consortium name="Mycorrhizal Genomics Consortium"/>
            <person name="Kohler A."/>
            <person name="Kuo A."/>
            <person name="Nagy L.G."/>
            <person name="Floudas D."/>
            <person name="Copeland A."/>
            <person name="Barry K.W."/>
            <person name="Cichocki N."/>
            <person name="Veneault-Fourrey C."/>
            <person name="LaButti K."/>
            <person name="Lindquist E.A."/>
            <person name="Lipzen A."/>
            <person name="Lundell T."/>
            <person name="Morin E."/>
            <person name="Murat C."/>
            <person name="Riley R."/>
            <person name="Ohm R."/>
            <person name="Sun H."/>
            <person name="Tunlid A."/>
            <person name="Henrissat B."/>
            <person name="Grigoriev I.V."/>
            <person name="Hibbett D.S."/>
            <person name="Martin F."/>
        </authorList>
    </citation>
    <scope>NUCLEOTIDE SEQUENCE [LARGE SCALE GENOMIC DNA]</scope>
    <source>
        <strain evidence="2">Zn</strain>
    </source>
</reference>
<evidence type="ECO:0000313" key="1">
    <source>
        <dbReference type="EMBL" id="KIN05304.1"/>
    </source>
</evidence>
<organism evidence="1 2">
    <name type="scientific">Oidiodendron maius (strain Zn)</name>
    <dbReference type="NCBI Taxonomy" id="913774"/>
    <lineage>
        <taxon>Eukaryota</taxon>
        <taxon>Fungi</taxon>
        <taxon>Dikarya</taxon>
        <taxon>Ascomycota</taxon>
        <taxon>Pezizomycotina</taxon>
        <taxon>Leotiomycetes</taxon>
        <taxon>Leotiomycetes incertae sedis</taxon>
        <taxon>Myxotrichaceae</taxon>
        <taxon>Oidiodendron</taxon>
    </lineage>
</organism>
<dbReference type="HOGENOM" id="CLU_2264508_0_0_1"/>
<dbReference type="EMBL" id="KN832872">
    <property type="protein sequence ID" value="KIN05304.1"/>
    <property type="molecule type" value="Genomic_DNA"/>
</dbReference>
<dbReference type="InParanoid" id="A0A0C3D226"/>
<proteinExistence type="predicted"/>
<protein>
    <submittedName>
        <fullName evidence="1">Uncharacterized protein</fullName>
    </submittedName>
</protein>
<name>A0A0C3D226_OIDMZ</name>
<reference evidence="1 2" key="1">
    <citation type="submission" date="2014-04" db="EMBL/GenBank/DDBJ databases">
        <authorList>
            <consortium name="DOE Joint Genome Institute"/>
            <person name="Kuo A."/>
            <person name="Martino E."/>
            <person name="Perotto S."/>
            <person name="Kohler A."/>
            <person name="Nagy L.G."/>
            <person name="Floudas D."/>
            <person name="Copeland A."/>
            <person name="Barry K.W."/>
            <person name="Cichocki N."/>
            <person name="Veneault-Fourrey C."/>
            <person name="LaButti K."/>
            <person name="Lindquist E.A."/>
            <person name="Lipzen A."/>
            <person name="Lundell T."/>
            <person name="Morin E."/>
            <person name="Murat C."/>
            <person name="Sun H."/>
            <person name="Tunlid A."/>
            <person name="Henrissat B."/>
            <person name="Grigoriev I.V."/>
            <person name="Hibbett D.S."/>
            <person name="Martin F."/>
            <person name="Nordberg H.P."/>
            <person name="Cantor M.N."/>
            <person name="Hua S.X."/>
        </authorList>
    </citation>
    <scope>NUCLEOTIDE SEQUENCE [LARGE SCALE GENOMIC DNA]</scope>
    <source>
        <strain evidence="1 2">Zn</strain>
    </source>
</reference>
<sequence length="103" mass="11042">MKLLNAAVISMASTFILGGMALPVYQITPGVAKALQDAPDLHYDTGAFGGLNQAKLFSGRPLSQRAEPNLHHDTGAFGGLDQAKFFSGRPLSQREEPSEMVRL</sequence>
<dbReference type="AlphaFoldDB" id="A0A0C3D226"/>
<accession>A0A0C3D226</accession>
<dbReference type="Proteomes" id="UP000054321">
    <property type="component" value="Unassembled WGS sequence"/>
</dbReference>